<dbReference type="STRING" id="3821.A0A151TPI6"/>
<dbReference type="SUPFAM" id="SSF56672">
    <property type="entry name" value="DNA/RNA polymerases"/>
    <property type="match status" value="1"/>
</dbReference>
<dbReference type="AlphaFoldDB" id="A0A151TPI6"/>
<name>A0A151TPI6_CAJCA</name>
<dbReference type="InterPro" id="IPR043502">
    <property type="entry name" value="DNA/RNA_pol_sf"/>
</dbReference>
<dbReference type="InterPro" id="IPR051320">
    <property type="entry name" value="Viral_Replic_Matur_Polypro"/>
</dbReference>
<proteinExistence type="predicted"/>
<accession>A0A151TPI6</accession>
<dbReference type="EMBL" id="CM003606">
    <property type="protein sequence ID" value="KYP68953.1"/>
    <property type="molecule type" value="Genomic_DNA"/>
</dbReference>
<dbReference type="Proteomes" id="UP000075243">
    <property type="component" value="Chromosome 4"/>
</dbReference>
<evidence type="ECO:0000313" key="1">
    <source>
        <dbReference type="EMBL" id="KYP68953.1"/>
    </source>
</evidence>
<gene>
    <name evidence="1" type="ORF">KK1_022603</name>
</gene>
<dbReference type="Gene3D" id="3.30.70.270">
    <property type="match status" value="1"/>
</dbReference>
<dbReference type="OMA" id="PSHCETF"/>
<evidence type="ECO:0000313" key="2">
    <source>
        <dbReference type="Proteomes" id="UP000075243"/>
    </source>
</evidence>
<dbReference type="PANTHER" id="PTHR33064:SF39">
    <property type="match status" value="1"/>
</dbReference>
<protein>
    <submittedName>
        <fullName evidence="1">Retrovirus-related Pol polyprotein from transposon opus</fullName>
    </submittedName>
</protein>
<organism evidence="1 2">
    <name type="scientific">Cajanus cajan</name>
    <name type="common">Pigeon pea</name>
    <name type="synonym">Cajanus indicus</name>
    <dbReference type="NCBI Taxonomy" id="3821"/>
    <lineage>
        <taxon>Eukaryota</taxon>
        <taxon>Viridiplantae</taxon>
        <taxon>Streptophyta</taxon>
        <taxon>Embryophyta</taxon>
        <taxon>Tracheophyta</taxon>
        <taxon>Spermatophyta</taxon>
        <taxon>Magnoliopsida</taxon>
        <taxon>eudicotyledons</taxon>
        <taxon>Gunneridae</taxon>
        <taxon>Pentapetalae</taxon>
        <taxon>rosids</taxon>
        <taxon>fabids</taxon>
        <taxon>Fabales</taxon>
        <taxon>Fabaceae</taxon>
        <taxon>Papilionoideae</taxon>
        <taxon>50 kb inversion clade</taxon>
        <taxon>NPAAA clade</taxon>
        <taxon>indigoferoid/millettioid clade</taxon>
        <taxon>Phaseoleae</taxon>
        <taxon>Cajanus</taxon>
    </lineage>
</organism>
<dbReference type="Gramene" id="C.cajan_21951.t">
    <property type="protein sequence ID" value="C.cajan_21951.t.cds1"/>
    <property type="gene ID" value="C.cajan_21951"/>
</dbReference>
<sequence>MVEQGIILRHIISSKGIEVDPVKVSVISQLPYPSCVREVRSFLGHAGFYKRFIKEFSKKALPLSNLL</sequence>
<dbReference type="PANTHER" id="PTHR33064">
    <property type="entry name" value="POL PROTEIN"/>
    <property type="match status" value="1"/>
</dbReference>
<keyword evidence="2" id="KW-1185">Reference proteome</keyword>
<reference evidence="1 2" key="1">
    <citation type="journal article" date="2012" name="Nat. Biotechnol.">
        <title>Draft genome sequence of pigeonpea (Cajanus cajan), an orphan legume crop of resource-poor farmers.</title>
        <authorList>
            <person name="Varshney R.K."/>
            <person name="Chen W."/>
            <person name="Li Y."/>
            <person name="Bharti A.K."/>
            <person name="Saxena R.K."/>
            <person name="Schlueter J.A."/>
            <person name="Donoghue M.T."/>
            <person name="Azam S."/>
            <person name="Fan G."/>
            <person name="Whaley A.M."/>
            <person name="Farmer A.D."/>
            <person name="Sheridan J."/>
            <person name="Iwata A."/>
            <person name="Tuteja R."/>
            <person name="Penmetsa R.V."/>
            <person name="Wu W."/>
            <person name="Upadhyaya H.D."/>
            <person name="Yang S.P."/>
            <person name="Shah T."/>
            <person name="Saxena K.B."/>
            <person name="Michael T."/>
            <person name="McCombie W.R."/>
            <person name="Yang B."/>
            <person name="Zhang G."/>
            <person name="Yang H."/>
            <person name="Wang J."/>
            <person name="Spillane C."/>
            <person name="Cook D.R."/>
            <person name="May G.D."/>
            <person name="Xu X."/>
            <person name="Jackson S.A."/>
        </authorList>
    </citation>
    <scope>NUCLEOTIDE SEQUENCE [LARGE SCALE GENOMIC DNA]</scope>
    <source>
        <strain evidence="2">cv. Asha</strain>
    </source>
</reference>
<dbReference type="InterPro" id="IPR043128">
    <property type="entry name" value="Rev_trsase/Diguanyl_cyclase"/>
</dbReference>